<dbReference type="AlphaFoldDB" id="A0A3E0DVE8"/>
<name>A0A3E0DVE8_9BACT</name>
<dbReference type="Proteomes" id="UP000256405">
    <property type="component" value="Unassembled WGS sequence"/>
</dbReference>
<protein>
    <submittedName>
        <fullName evidence="2">Lysophospholipase L1-like esterase</fullName>
    </submittedName>
</protein>
<organism evidence="2 3">
    <name type="scientific">Algoriphagus antarcticus</name>
    <dbReference type="NCBI Taxonomy" id="238540"/>
    <lineage>
        <taxon>Bacteria</taxon>
        <taxon>Pseudomonadati</taxon>
        <taxon>Bacteroidota</taxon>
        <taxon>Cytophagia</taxon>
        <taxon>Cytophagales</taxon>
        <taxon>Cyclobacteriaceae</taxon>
        <taxon>Algoriphagus</taxon>
    </lineage>
</organism>
<accession>A0A3E0DVE8</accession>
<dbReference type="GO" id="GO:0016788">
    <property type="term" value="F:hydrolase activity, acting on ester bonds"/>
    <property type="evidence" value="ECO:0007669"/>
    <property type="project" value="UniProtKB-ARBA"/>
</dbReference>
<dbReference type="InterPro" id="IPR013830">
    <property type="entry name" value="SGNH_hydro"/>
</dbReference>
<evidence type="ECO:0000313" key="3">
    <source>
        <dbReference type="Proteomes" id="UP000256405"/>
    </source>
</evidence>
<reference evidence="2 3" key="1">
    <citation type="submission" date="2018-08" db="EMBL/GenBank/DDBJ databases">
        <title>Genomic Encyclopedia of Archaeal and Bacterial Type Strains, Phase II (KMG-II): from individual species to whole genera.</title>
        <authorList>
            <person name="Goeker M."/>
        </authorList>
    </citation>
    <scope>NUCLEOTIDE SEQUENCE [LARGE SCALE GENOMIC DNA]</scope>
    <source>
        <strain evidence="2 3">DSM 15986</strain>
    </source>
</reference>
<proteinExistence type="predicted"/>
<feature type="domain" description="SGNH hydrolase-type esterase" evidence="1">
    <location>
        <begin position="25"/>
        <end position="206"/>
    </location>
</feature>
<dbReference type="Pfam" id="PF13472">
    <property type="entry name" value="Lipase_GDSL_2"/>
    <property type="match status" value="1"/>
</dbReference>
<keyword evidence="3" id="KW-1185">Reference proteome</keyword>
<sequence length="222" mass="24702">MLPDDSDSPMIEIPTNNSDQLTYLALGDSYTIGEGVSDSGRYPNQLVAKLNSETEKIWSTPKVIAQTGWTVEELEKGINRAAIEGETYDLVTLSIGVNNQYRGLPISKFNEEFENMLLQAISFAAANTNHVVVLSIPDWGVTPFAAKSERNKSKIADEIDAYNRLKSKICEKHGVTYIDITAQYRSFGTQPDMLAADGLHPSAKMYGLWAEKLFEKVQLINY</sequence>
<evidence type="ECO:0000259" key="1">
    <source>
        <dbReference type="Pfam" id="PF13472"/>
    </source>
</evidence>
<comment type="caution">
    <text evidence="2">The sequence shown here is derived from an EMBL/GenBank/DDBJ whole genome shotgun (WGS) entry which is preliminary data.</text>
</comment>
<dbReference type="InterPro" id="IPR036514">
    <property type="entry name" value="SGNH_hydro_sf"/>
</dbReference>
<dbReference type="EMBL" id="QUNF01000008">
    <property type="protein sequence ID" value="REG88604.1"/>
    <property type="molecule type" value="Genomic_DNA"/>
</dbReference>
<gene>
    <name evidence="2" type="ORF">C8N25_10837</name>
</gene>
<dbReference type="CDD" id="cd01832">
    <property type="entry name" value="SGNH_hydrolase_like_1"/>
    <property type="match status" value="1"/>
</dbReference>
<dbReference type="Gene3D" id="3.40.50.1110">
    <property type="entry name" value="SGNH hydrolase"/>
    <property type="match status" value="1"/>
</dbReference>
<dbReference type="SUPFAM" id="SSF52266">
    <property type="entry name" value="SGNH hydrolase"/>
    <property type="match status" value="1"/>
</dbReference>
<evidence type="ECO:0000313" key="2">
    <source>
        <dbReference type="EMBL" id="REG88604.1"/>
    </source>
</evidence>